<proteinExistence type="predicted"/>
<dbReference type="GO" id="GO:0000228">
    <property type="term" value="C:nuclear chromosome"/>
    <property type="evidence" value="ECO:0007669"/>
    <property type="project" value="InterPro"/>
</dbReference>
<feature type="compositionally biased region" description="Basic residues" evidence="1">
    <location>
        <begin position="747"/>
        <end position="757"/>
    </location>
</feature>
<dbReference type="Pfam" id="PF04855">
    <property type="entry name" value="SNF5"/>
    <property type="match status" value="1"/>
</dbReference>
<comment type="caution">
    <text evidence="4">The sequence shown here is derived from an EMBL/GenBank/DDBJ whole genome shotgun (WGS) entry which is preliminary data.</text>
</comment>
<feature type="transmembrane region" description="Helical" evidence="2">
    <location>
        <begin position="1341"/>
        <end position="1360"/>
    </location>
</feature>
<feature type="compositionally biased region" description="Polar residues" evidence="1">
    <location>
        <begin position="346"/>
        <end position="356"/>
    </location>
</feature>
<sequence>MPRSPSPAFFPRHESHRGGSYGGPFAHQGMGQPSHQSINPAMLASYNQPQQQPSQYGGVSPAQLLNGMANSNHMQQQQQHNQQQMMMMNGAGLNPSALSAAANSGMSSGGGGGMNSFMNGGGPGMSAPMNPQMQQPQLQLTPQMIQMLAHAGVTREQLAGMNPAERQTALREAMITMRQRQIQNQQAQQQHFLPDQGSYERPGSAMGMGMGAGSPMAMGSGEYQQPPNSQGPPQNGFQPKLAPPHFGPGPNLGTPQHGMQQQPLLQQQNSAQNSFVTPGSPFNRSAQSLPPSDPQPQVLRSNSMGPPSHMMRSSSASGSHPNGLPQSNGGTPQPHRQPPQFGPQAHTPQRQSSIPRSVSPVKRAPSTPVHPDAVSSIPPAVPPPSALPAPSTAPGPLPAAVPSLPPLPASVNLNPAVTRVTVVPLATSLTTIPPIDPDEVKEIKEWMEVDRKYETVYRDMKVRMGTEHRELMGPRHIPWWEKGTLDMNASRFLQAREKFEVRYPYRKRDPNSRRKPPKREGLKLPRKPDPEDANRHEELVPIRLEFDVDHHKVRDTFSADVGPEHFAQTVIEDYNLAPSYHAVIVKAIQDQLSDYRAHSPNYDGDSWNVVRTTDTLRQGTLEGESAEWWCNWRKRLRTEYGLARAERNKRRKLRKVTKDEPENEQPMSVEEFTVNSTTLREDMRILIRLDIIVGSIKLDDQFEWDLDNEDASPEEFAEIYTQELGLGGEFSDGELERHEKERDKDFNKRRKKGRGGRRGVALPDREPIRTCRTPAIGFPEPDPATLAAAAAASAPVSRRAAAAAASVTIANLVASENAPEPGDSSPQPMYRTSSLPALPLPPPPPMLKEKTAKGFFKPPPYDTSILRPRARVPAPIPSTAADVSKLPAPLENDPPPPPSASAVVIPDNRAPRAVTAKRAKELERSAKEKEFAEGQQQNMINGVWHCSNCGCPDSLAIGRRKGPLGDKSQCGTCGKYWHRYRKPRPVEYNSDYEFHANGGKKEVEVPKRKKGRPPNSTAAPTPADTSEPQTPRDSGEDAACAEAQDQPYTFHTPPPAPASVSAPTPSQSPVVVPASVPLPVSVSSPPPAAASAVVPPLTPTNASSAPPTSASPAPPSSTPSAPAPPPIPAVPLPPRPTQPPEWLSNAMQALQARYRDDRFEVLPKATAVEWEWRLKCLDCPGKVRENFFPLCIVISISQPSTLRSWNGLAHIINAVYLHFFTLTSLYHSANVMAGIPFRILHHLSLRHSFSQATPSLPKTFIARSPSGFRFYTAQRAPPKVPTRPGHDAAHTESAQARPVVAAVGQTSQHAEERIDGSTAFQPQPFNVPGSPIFGGNSLRDAALTTVVGLMMVFVGGVAYVRWYKWNVLRKIESAFSAGYDPALELATYQNKALEKGTEETSIDQLDEDGPWTKHLRRKEQDWIDAIVQGREPGHYFVLLGPKGSGKGTMIFDAMAACEADGVAMLDAHPDLEVFRLKLGKAINYEYNEDSQTGLFQRRGPALDIERAMNKLEKVALKVAQRRGKPLVLIINNVHFFKNDDEGRGHATPTATTRRGLGSQRCVFGTRMALTSLRLTCAGIVTCVFMTDDFWPFYVMRKTASRMQASVLSIYDLDNKEAMHATTRMALSMKKKNISSSVIQEAIGMVGGRLSYLNKVARAKDMIEMANQLLSVEKAWLCSQIGLIPDLDDDVMDEQKWSSCSWLLLQEFVRLRKEQERVRDEAIAAGKLDKNDLDLPLPKIPLCEWQIMTRPDFLEDLDRANIVAIDVQHDVRPDSMLILHAARQVVEEDDFEEILDNVRSRIDEIESLHRTRELTFKDVESGDKIRLSVDKGGRSWF</sequence>
<feature type="compositionally biased region" description="Low complexity" evidence="1">
    <location>
        <begin position="260"/>
        <end position="274"/>
    </location>
</feature>
<feature type="compositionally biased region" description="Basic and acidic residues" evidence="1">
    <location>
        <begin position="734"/>
        <end position="746"/>
    </location>
</feature>
<feature type="region of interest" description="Disordered" evidence="1">
    <location>
        <begin position="1277"/>
        <end position="1298"/>
    </location>
</feature>
<feature type="compositionally biased region" description="Low complexity" evidence="1">
    <location>
        <begin position="306"/>
        <end position="321"/>
    </location>
</feature>
<feature type="region of interest" description="Disordered" evidence="1">
    <location>
        <begin position="816"/>
        <end position="866"/>
    </location>
</feature>
<evidence type="ECO:0000256" key="1">
    <source>
        <dbReference type="SAM" id="MobiDB-lite"/>
    </source>
</evidence>
<feature type="compositionally biased region" description="Polar residues" evidence="1">
    <location>
        <begin position="824"/>
        <end position="834"/>
    </location>
</feature>
<feature type="compositionally biased region" description="Polar residues" evidence="1">
    <location>
        <begin position="1014"/>
        <end position="1032"/>
    </location>
</feature>
<evidence type="ECO:0000256" key="2">
    <source>
        <dbReference type="SAM" id="Phobius"/>
    </source>
</evidence>
<feature type="region of interest" description="Disordered" evidence="1">
    <location>
        <begin position="990"/>
        <end position="1069"/>
    </location>
</feature>
<dbReference type="Proteomes" id="UP000620124">
    <property type="component" value="Unassembled WGS sequence"/>
</dbReference>
<protein>
    <recommendedName>
        <fullName evidence="3">AAA protein C-terminal winged helix domain-containing protein</fullName>
    </recommendedName>
</protein>
<dbReference type="InterPro" id="IPR027417">
    <property type="entry name" value="P-loop_NTPase"/>
</dbReference>
<keyword evidence="2" id="KW-1133">Transmembrane helix</keyword>
<feature type="compositionally biased region" description="Polar residues" evidence="1">
    <location>
        <begin position="275"/>
        <end position="290"/>
    </location>
</feature>
<keyword evidence="2" id="KW-0812">Transmembrane</keyword>
<feature type="region of interest" description="Disordered" evidence="1">
    <location>
        <begin position="1"/>
        <end position="38"/>
    </location>
</feature>
<dbReference type="PANTHER" id="PTHR36168:SF1">
    <property type="entry name" value="ORC1-LIKE AAA ATPASE DOMAIN-CONTAINING PROTEIN"/>
    <property type="match status" value="1"/>
</dbReference>
<dbReference type="InterPro" id="IPR006939">
    <property type="entry name" value="SNF5"/>
</dbReference>
<organism evidence="4 5">
    <name type="scientific">Mycena venus</name>
    <dbReference type="NCBI Taxonomy" id="2733690"/>
    <lineage>
        <taxon>Eukaryota</taxon>
        <taxon>Fungi</taxon>
        <taxon>Dikarya</taxon>
        <taxon>Basidiomycota</taxon>
        <taxon>Agaricomycotina</taxon>
        <taxon>Agaricomycetes</taxon>
        <taxon>Agaricomycetidae</taxon>
        <taxon>Agaricales</taxon>
        <taxon>Marasmiineae</taxon>
        <taxon>Mycenaceae</taxon>
        <taxon>Mycena</taxon>
    </lineage>
</organism>
<feature type="region of interest" description="Disordered" evidence="1">
    <location>
        <begin position="1082"/>
        <end position="1141"/>
    </location>
</feature>
<evidence type="ECO:0000313" key="4">
    <source>
        <dbReference type="EMBL" id="KAF7324326.1"/>
    </source>
</evidence>
<feature type="compositionally biased region" description="Pro residues" evidence="1">
    <location>
        <begin position="379"/>
        <end position="395"/>
    </location>
</feature>
<dbReference type="OrthoDB" id="511599at2759"/>
<dbReference type="GO" id="GO:0006338">
    <property type="term" value="P:chromatin remodeling"/>
    <property type="evidence" value="ECO:0007669"/>
    <property type="project" value="InterPro"/>
</dbReference>
<feature type="region of interest" description="Disordered" evidence="1">
    <location>
        <begin position="728"/>
        <end position="762"/>
    </location>
</feature>
<feature type="domain" description="AAA protein C-terminal winged helix" evidence="3">
    <location>
        <begin position="1678"/>
        <end position="1805"/>
    </location>
</feature>
<dbReference type="EMBL" id="JACAZI010000066">
    <property type="protein sequence ID" value="KAF7324326.1"/>
    <property type="molecule type" value="Genomic_DNA"/>
</dbReference>
<gene>
    <name evidence="4" type="ORF">MVEN_02649300</name>
</gene>
<feature type="region of interest" description="Disordered" evidence="1">
    <location>
        <begin position="504"/>
        <end position="535"/>
    </location>
</feature>
<feature type="region of interest" description="Disordered" evidence="1">
    <location>
        <begin position="879"/>
        <end position="911"/>
    </location>
</feature>
<accession>A0A8H6TX58</accession>
<dbReference type="PANTHER" id="PTHR36168">
    <property type="entry name" value="CHROMOSOME 1, WHOLE GENOME SHOTGUN SEQUENCE"/>
    <property type="match status" value="1"/>
</dbReference>
<feature type="compositionally biased region" description="Low complexity" evidence="1">
    <location>
        <begin position="1082"/>
        <end position="1111"/>
    </location>
</feature>
<feature type="region of interest" description="Disordered" evidence="1">
    <location>
        <begin position="181"/>
        <end position="395"/>
    </location>
</feature>
<evidence type="ECO:0000313" key="5">
    <source>
        <dbReference type="Proteomes" id="UP000620124"/>
    </source>
</evidence>
<dbReference type="InterPro" id="IPR056808">
    <property type="entry name" value="HTH_AAA"/>
</dbReference>
<dbReference type="SUPFAM" id="SSF52540">
    <property type="entry name" value="P-loop containing nucleoside triphosphate hydrolases"/>
    <property type="match status" value="1"/>
</dbReference>
<evidence type="ECO:0000259" key="3">
    <source>
        <dbReference type="Pfam" id="PF24913"/>
    </source>
</evidence>
<dbReference type="Pfam" id="PF24913">
    <property type="entry name" value="WHD_AAA_fung"/>
    <property type="match status" value="1"/>
</dbReference>
<feature type="compositionally biased region" description="Low complexity" evidence="1">
    <location>
        <begin position="1058"/>
        <end position="1069"/>
    </location>
</feature>
<feature type="compositionally biased region" description="Low complexity" evidence="1">
    <location>
        <begin position="213"/>
        <end position="239"/>
    </location>
</feature>
<keyword evidence="2" id="KW-0472">Membrane</keyword>
<feature type="compositionally biased region" description="Low complexity" evidence="1">
    <location>
        <begin position="181"/>
        <end position="190"/>
    </location>
</feature>
<name>A0A8H6TX58_9AGAR</name>
<keyword evidence="5" id="KW-1185">Reference proteome</keyword>
<reference evidence="4" key="1">
    <citation type="submission" date="2020-05" db="EMBL/GenBank/DDBJ databases">
        <title>Mycena genomes resolve the evolution of fungal bioluminescence.</title>
        <authorList>
            <person name="Tsai I.J."/>
        </authorList>
    </citation>
    <scope>NUCLEOTIDE SEQUENCE</scope>
    <source>
        <strain evidence="4">CCC161011</strain>
    </source>
</reference>
<feature type="compositionally biased region" description="Pro residues" evidence="1">
    <location>
        <begin position="1112"/>
        <end position="1139"/>
    </location>
</feature>